<evidence type="ECO:0000256" key="2">
    <source>
        <dbReference type="ARBA" id="ARBA00022490"/>
    </source>
</evidence>
<evidence type="ECO:0000313" key="7">
    <source>
        <dbReference type="EMBL" id="SET53391.1"/>
    </source>
</evidence>
<dbReference type="FunFam" id="1.10.10.10:FF:000163">
    <property type="entry name" value="MarR family transcriptional regulator"/>
    <property type="match status" value="1"/>
</dbReference>
<organism evidence="7 8">
    <name type="scientific">Hymenobacter actinosclerus</name>
    <dbReference type="NCBI Taxonomy" id="82805"/>
    <lineage>
        <taxon>Bacteria</taxon>
        <taxon>Pseudomonadati</taxon>
        <taxon>Bacteroidota</taxon>
        <taxon>Cytophagia</taxon>
        <taxon>Cytophagales</taxon>
        <taxon>Hymenobacteraceae</taxon>
        <taxon>Hymenobacter</taxon>
    </lineage>
</organism>
<keyword evidence="2" id="KW-0963">Cytoplasm</keyword>
<dbReference type="GO" id="GO:0003677">
    <property type="term" value="F:DNA binding"/>
    <property type="evidence" value="ECO:0007669"/>
    <property type="project" value="UniProtKB-KW"/>
</dbReference>
<dbReference type="InterPro" id="IPR039422">
    <property type="entry name" value="MarR/SlyA-like"/>
</dbReference>
<dbReference type="GO" id="GO:0005737">
    <property type="term" value="C:cytoplasm"/>
    <property type="evidence" value="ECO:0007669"/>
    <property type="project" value="UniProtKB-SubCell"/>
</dbReference>
<dbReference type="PANTHER" id="PTHR33164">
    <property type="entry name" value="TRANSCRIPTIONAL REGULATOR, MARR FAMILY"/>
    <property type="match status" value="1"/>
</dbReference>
<dbReference type="PANTHER" id="PTHR33164:SF5">
    <property type="entry name" value="ORGANIC HYDROPEROXIDE RESISTANCE TRANSCRIPTIONAL REGULATOR"/>
    <property type="match status" value="1"/>
</dbReference>
<evidence type="ECO:0000256" key="5">
    <source>
        <dbReference type="ARBA" id="ARBA00023163"/>
    </source>
</evidence>
<sequence>MQLIYVLLTMADSSHPLPSDTPNPLLRLENQLCFPLYAASRMLTKAYQPLLLELGLTYPQYLVLLLLWEHQELTVKELGEHLLLDSGTLTPLLKRMEQRQWLRRRRAPHDERSVIISLEPAGEALRGPACRIPEQLLDRLGMPEAEFIALRTQLNHLLTRLQ</sequence>
<keyword evidence="3" id="KW-0805">Transcription regulation</keyword>
<dbReference type="InterPro" id="IPR000835">
    <property type="entry name" value="HTH_MarR-typ"/>
</dbReference>
<feature type="domain" description="HTH marR-type" evidence="6">
    <location>
        <begin position="29"/>
        <end position="162"/>
    </location>
</feature>
<proteinExistence type="predicted"/>
<dbReference type="InterPro" id="IPR036388">
    <property type="entry name" value="WH-like_DNA-bd_sf"/>
</dbReference>
<dbReference type="GO" id="GO:0003700">
    <property type="term" value="F:DNA-binding transcription factor activity"/>
    <property type="evidence" value="ECO:0007669"/>
    <property type="project" value="InterPro"/>
</dbReference>
<dbReference type="InterPro" id="IPR036390">
    <property type="entry name" value="WH_DNA-bd_sf"/>
</dbReference>
<name>A0A1I0F6S6_9BACT</name>
<dbReference type="AlphaFoldDB" id="A0A1I0F6S6"/>
<dbReference type="SMART" id="SM00347">
    <property type="entry name" value="HTH_MARR"/>
    <property type="match status" value="1"/>
</dbReference>
<evidence type="ECO:0000256" key="4">
    <source>
        <dbReference type="ARBA" id="ARBA00023125"/>
    </source>
</evidence>
<keyword evidence="8" id="KW-1185">Reference proteome</keyword>
<reference evidence="8" key="1">
    <citation type="submission" date="2016-10" db="EMBL/GenBank/DDBJ databases">
        <authorList>
            <person name="Varghese N."/>
            <person name="Submissions S."/>
        </authorList>
    </citation>
    <scope>NUCLEOTIDE SEQUENCE [LARGE SCALE GENOMIC DNA]</scope>
    <source>
        <strain evidence="8">DSM 15310</strain>
    </source>
</reference>
<dbReference type="EMBL" id="FOHS01000002">
    <property type="protein sequence ID" value="SET53391.1"/>
    <property type="molecule type" value="Genomic_DNA"/>
</dbReference>
<dbReference type="Gene3D" id="1.10.10.10">
    <property type="entry name" value="Winged helix-like DNA-binding domain superfamily/Winged helix DNA-binding domain"/>
    <property type="match status" value="1"/>
</dbReference>
<accession>A0A1I0F6S6</accession>
<dbReference type="STRING" id="82805.SAMN04487998_2135"/>
<evidence type="ECO:0000313" key="8">
    <source>
        <dbReference type="Proteomes" id="UP000198697"/>
    </source>
</evidence>
<dbReference type="PROSITE" id="PS50995">
    <property type="entry name" value="HTH_MARR_2"/>
    <property type="match status" value="1"/>
</dbReference>
<protein>
    <submittedName>
        <fullName evidence="7">Transcriptional regulator, MarR family</fullName>
    </submittedName>
</protein>
<dbReference type="SUPFAM" id="SSF46785">
    <property type="entry name" value="Winged helix' DNA-binding domain"/>
    <property type="match status" value="1"/>
</dbReference>
<keyword evidence="4" id="KW-0238">DNA-binding</keyword>
<evidence type="ECO:0000256" key="3">
    <source>
        <dbReference type="ARBA" id="ARBA00023015"/>
    </source>
</evidence>
<comment type="subcellular location">
    <subcellularLocation>
        <location evidence="1">Cytoplasm</location>
    </subcellularLocation>
</comment>
<dbReference type="Proteomes" id="UP000198697">
    <property type="component" value="Unassembled WGS sequence"/>
</dbReference>
<dbReference type="Pfam" id="PF01047">
    <property type="entry name" value="MarR"/>
    <property type="match status" value="1"/>
</dbReference>
<evidence type="ECO:0000259" key="6">
    <source>
        <dbReference type="PROSITE" id="PS50995"/>
    </source>
</evidence>
<evidence type="ECO:0000256" key="1">
    <source>
        <dbReference type="ARBA" id="ARBA00004496"/>
    </source>
</evidence>
<keyword evidence="5" id="KW-0804">Transcription</keyword>
<gene>
    <name evidence="7" type="ORF">SAMN04487998_2135</name>
</gene>
<dbReference type="GO" id="GO:0006950">
    <property type="term" value="P:response to stress"/>
    <property type="evidence" value="ECO:0007669"/>
    <property type="project" value="TreeGrafter"/>
</dbReference>